<evidence type="ECO:0000256" key="1">
    <source>
        <dbReference type="ARBA" id="ARBA00022679"/>
    </source>
</evidence>
<reference evidence="6 7" key="1">
    <citation type="submission" date="2016-10" db="EMBL/GenBank/DDBJ databases">
        <title>Rodentibacter gen. nov. and new species.</title>
        <authorList>
            <person name="Christensen H."/>
        </authorList>
    </citation>
    <scope>NUCLEOTIDE SEQUENCE [LARGE SCALE GENOMIC DNA]</scope>
    <source>
        <strain evidence="6 7">Ac151</strain>
    </source>
</reference>
<dbReference type="STRING" id="1907939.BKL49_10185"/>
<dbReference type="SMART" id="SM00387">
    <property type="entry name" value="HATPase_c"/>
    <property type="match status" value="1"/>
</dbReference>
<dbReference type="PANTHER" id="PTHR24421:SF58">
    <property type="entry name" value="SIGNAL TRANSDUCTION HISTIDINE-PROTEIN KINASE_PHOSPHATASE UHPB"/>
    <property type="match status" value="1"/>
</dbReference>
<keyword evidence="4" id="KW-1133">Transmembrane helix</keyword>
<dbReference type="Pfam" id="PF07730">
    <property type="entry name" value="HisKA_3"/>
    <property type="match status" value="1"/>
</dbReference>
<dbReference type="InterPro" id="IPR005467">
    <property type="entry name" value="His_kinase_dom"/>
</dbReference>
<keyword evidence="4" id="KW-0812">Transmembrane</keyword>
<dbReference type="Proteomes" id="UP000188602">
    <property type="component" value="Unassembled WGS sequence"/>
</dbReference>
<evidence type="ECO:0000256" key="3">
    <source>
        <dbReference type="ARBA" id="ARBA00023012"/>
    </source>
</evidence>
<proteinExistence type="predicted"/>
<dbReference type="CDD" id="cd16917">
    <property type="entry name" value="HATPase_UhpB-NarQ-NarX-like"/>
    <property type="match status" value="1"/>
</dbReference>
<dbReference type="RefSeq" id="WP_077425128.1">
    <property type="nucleotide sequence ID" value="NZ_MLHQ01000026.1"/>
</dbReference>
<dbReference type="Gene3D" id="1.20.5.1930">
    <property type="match status" value="1"/>
</dbReference>
<feature type="transmembrane region" description="Helical" evidence="4">
    <location>
        <begin position="31"/>
        <end position="49"/>
    </location>
</feature>
<keyword evidence="2 6" id="KW-0418">Kinase</keyword>
<keyword evidence="7" id="KW-1185">Reference proteome</keyword>
<evidence type="ECO:0000256" key="4">
    <source>
        <dbReference type="SAM" id="Phobius"/>
    </source>
</evidence>
<feature type="transmembrane region" description="Helical" evidence="4">
    <location>
        <begin position="253"/>
        <end position="273"/>
    </location>
</feature>
<dbReference type="Pfam" id="PF02518">
    <property type="entry name" value="HATPase_c"/>
    <property type="match status" value="1"/>
</dbReference>
<gene>
    <name evidence="6" type="ORF">BKL49_10185</name>
</gene>
<dbReference type="AlphaFoldDB" id="A0A1V3JKI8"/>
<dbReference type="GO" id="GO:0016020">
    <property type="term" value="C:membrane"/>
    <property type="evidence" value="ECO:0007669"/>
    <property type="project" value="InterPro"/>
</dbReference>
<dbReference type="InterPro" id="IPR003594">
    <property type="entry name" value="HATPase_dom"/>
</dbReference>
<organism evidence="6 7">
    <name type="scientific">Rodentibacter myodis</name>
    <dbReference type="NCBI Taxonomy" id="1907939"/>
    <lineage>
        <taxon>Bacteria</taxon>
        <taxon>Pseudomonadati</taxon>
        <taxon>Pseudomonadota</taxon>
        <taxon>Gammaproteobacteria</taxon>
        <taxon>Pasteurellales</taxon>
        <taxon>Pasteurellaceae</taxon>
        <taxon>Rodentibacter</taxon>
    </lineage>
</organism>
<dbReference type="InterPro" id="IPR036890">
    <property type="entry name" value="HATPase_C_sf"/>
</dbReference>
<evidence type="ECO:0000256" key="2">
    <source>
        <dbReference type="ARBA" id="ARBA00022777"/>
    </source>
</evidence>
<dbReference type="Gene3D" id="3.30.565.10">
    <property type="entry name" value="Histidine kinase-like ATPase, C-terminal domain"/>
    <property type="match status" value="1"/>
</dbReference>
<keyword evidence="4" id="KW-0472">Membrane</keyword>
<dbReference type="EMBL" id="MLHQ01000026">
    <property type="protein sequence ID" value="OOF56969.1"/>
    <property type="molecule type" value="Genomic_DNA"/>
</dbReference>
<keyword evidence="1" id="KW-0808">Transferase</keyword>
<feature type="domain" description="Histidine kinase" evidence="5">
    <location>
        <begin position="305"/>
        <end position="504"/>
    </location>
</feature>
<dbReference type="PROSITE" id="PS50109">
    <property type="entry name" value="HIS_KIN"/>
    <property type="match status" value="1"/>
</dbReference>
<dbReference type="GO" id="GO:0046983">
    <property type="term" value="F:protein dimerization activity"/>
    <property type="evidence" value="ECO:0007669"/>
    <property type="project" value="InterPro"/>
</dbReference>
<dbReference type="InterPro" id="IPR050482">
    <property type="entry name" value="Sensor_HK_TwoCompSys"/>
</dbReference>
<dbReference type="NCBIfam" id="NF008649">
    <property type="entry name" value="PRK11644.1"/>
    <property type="match status" value="1"/>
</dbReference>
<sequence>MKSLISRFYGGLILLSAYVLAWAISDYLLNNTLLALLFLPFPLRLAVNLHLPKKCWFFTYSAEILALSLIMLISPHEYCFPAMILSLCSLPITAIMQEYYQGNERQKFAVQGILALGVAAFYALIAMVLSLPFSYAFLTAFSGMLLVLPSYFLGCEFLFKHCRISLKPKSVYHFILSQGRHILTYLFLFLLNMLIQIYTPEEFHRFALFFLSIPIILLAYYYGWQGAILGTLINSITLIGTVKHFSPDEFTDLFLLISTQTITGIFLGFAIQYQRDLNQSLSLELTRNRDLTRKLINTEEAIRRQISHELHDEIGQTITAIRTQAAIMKRLETSPKIVQISHTIERLSLNIYDTTKGMLNRIRPKMLDDLPLQQAIQNLFLELDFKMHEISTALYWENEENIPLDHIQEITLYRLCQEGLNNIVKYAEANNVRISVKIQQDIQLRIEDDGKGFDPEKVKYGFGLKGMQERVDVLCGTFRLIAREQATSPHWHGTRIDITLPRFNDE</sequence>
<dbReference type="GO" id="GO:0000155">
    <property type="term" value="F:phosphorelay sensor kinase activity"/>
    <property type="evidence" value="ECO:0007669"/>
    <property type="project" value="InterPro"/>
</dbReference>
<protein>
    <submittedName>
        <fullName evidence="6">Two-component system sensor histidine kinase UhpB</fullName>
    </submittedName>
</protein>
<feature type="transmembrane region" description="Helical" evidence="4">
    <location>
        <begin position="7"/>
        <end position="25"/>
    </location>
</feature>
<feature type="transmembrane region" description="Helical" evidence="4">
    <location>
        <begin position="56"/>
        <end position="74"/>
    </location>
</feature>
<accession>A0A1V3JKI8</accession>
<feature type="transmembrane region" description="Helical" evidence="4">
    <location>
        <begin position="135"/>
        <end position="159"/>
    </location>
</feature>
<comment type="caution">
    <text evidence="6">The sequence shown here is derived from an EMBL/GenBank/DDBJ whole genome shotgun (WGS) entry which is preliminary data.</text>
</comment>
<feature type="transmembrane region" description="Helical" evidence="4">
    <location>
        <begin position="205"/>
        <end position="223"/>
    </location>
</feature>
<feature type="transmembrane region" description="Helical" evidence="4">
    <location>
        <begin position="180"/>
        <end position="199"/>
    </location>
</feature>
<feature type="transmembrane region" description="Helical" evidence="4">
    <location>
        <begin position="80"/>
        <end position="96"/>
    </location>
</feature>
<evidence type="ECO:0000259" key="5">
    <source>
        <dbReference type="PROSITE" id="PS50109"/>
    </source>
</evidence>
<evidence type="ECO:0000313" key="6">
    <source>
        <dbReference type="EMBL" id="OOF56969.1"/>
    </source>
</evidence>
<name>A0A1V3JKI8_9PAST</name>
<dbReference type="PANTHER" id="PTHR24421">
    <property type="entry name" value="NITRATE/NITRITE SENSOR PROTEIN NARX-RELATED"/>
    <property type="match status" value="1"/>
</dbReference>
<evidence type="ECO:0000313" key="7">
    <source>
        <dbReference type="Proteomes" id="UP000188602"/>
    </source>
</evidence>
<keyword evidence="3" id="KW-0902">Two-component regulatory system</keyword>
<dbReference type="InterPro" id="IPR011712">
    <property type="entry name" value="Sig_transdc_His_kin_sub3_dim/P"/>
</dbReference>
<dbReference type="SUPFAM" id="SSF55874">
    <property type="entry name" value="ATPase domain of HSP90 chaperone/DNA topoisomerase II/histidine kinase"/>
    <property type="match status" value="1"/>
</dbReference>
<feature type="transmembrane region" description="Helical" evidence="4">
    <location>
        <begin position="108"/>
        <end position="129"/>
    </location>
</feature>
<dbReference type="OrthoDB" id="9797605at2"/>